<reference evidence="2" key="1">
    <citation type="submission" date="2018-05" db="EMBL/GenBank/DDBJ databases">
        <title>Draft genome of Mucuna pruriens seed.</title>
        <authorList>
            <person name="Nnadi N.E."/>
            <person name="Vos R."/>
            <person name="Hasami M.H."/>
            <person name="Devisetty U.K."/>
            <person name="Aguiy J.C."/>
        </authorList>
    </citation>
    <scope>NUCLEOTIDE SEQUENCE [LARGE SCALE GENOMIC DNA]</scope>
    <source>
        <strain evidence="2">JCA_2017</strain>
    </source>
</reference>
<evidence type="ECO:0000313" key="3">
    <source>
        <dbReference type="Proteomes" id="UP000257109"/>
    </source>
</evidence>
<sequence>MVPTSHPIPIPSPSPSPSHHPPIVEDYGRVARDSLQSSMGGGTIMHATNHPVPKFMDTLDKLSSSSAPNLKPPPSTINTLSCSVCHNQLCTKQPVPSQREVEDAVSALQEFMQAVSSSSTLQQILGSYGETTVMSQGYQRLYDAFQLLQADPAIKVSS</sequence>
<gene>
    <name evidence="2" type="ORF">CR513_19164</name>
</gene>
<feature type="region of interest" description="Disordered" evidence="1">
    <location>
        <begin position="1"/>
        <end position="25"/>
    </location>
</feature>
<feature type="non-terminal residue" evidence="2">
    <location>
        <position position="1"/>
    </location>
</feature>
<comment type="caution">
    <text evidence="2">The sequence shown here is derived from an EMBL/GenBank/DDBJ whole genome shotgun (WGS) entry which is preliminary data.</text>
</comment>
<proteinExistence type="predicted"/>
<feature type="region of interest" description="Disordered" evidence="1">
    <location>
        <begin position="55"/>
        <end position="75"/>
    </location>
</feature>
<dbReference type="AlphaFoldDB" id="A0A371H5B6"/>
<dbReference type="EMBL" id="QJKJ01003536">
    <property type="protein sequence ID" value="RDX97975.1"/>
    <property type="molecule type" value="Genomic_DNA"/>
</dbReference>
<protein>
    <submittedName>
        <fullName evidence="2">Uncharacterized protein</fullName>
    </submittedName>
</protein>
<feature type="compositionally biased region" description="Pro residues" evidence="1">
    <location>
        <begin position="1"/>
        <end position="20"/>
    </location>
</feature>
<accession>A0A371H5B6</accession>
<organism evidence="2 3">
    <name type="scientific">Mucuna pruriens</name>
    <name type="common">Velvet bean</name>
    <name type="synonym">Dolichos pruriens</name>
    <dbReference type="NCBI Taxonomy" id="157652"/>
    <lineage>
        <taxon>Eukaryota</taxon>
        <taxon>Viridiplantae</taxon>
        <taxon>Streptophyta</taxon>
        <taxon>Embryophyta</taxon>
        <taxon>Tracheophyta</taxon>
        <taxon>Spermatophyta</taxon>
        <taxon>Magnoliopsida</taxon>
        <taxon>eudicotyledons</taxon>
        <taxon>Gunneridae</taxon>
        <taxon>Pentapetalae</taxon>
        <taxon>rosids</taxon>
        <taxon>fabids</taxon>
        <taxon>Fabales</taxon>
        <taxon>Fabaceae</taxon>
        <taxon>Papilionoideae</taxon>
        <taxon>50 kb inversion clade</taxon>
        <taxon>NPAAA clade</taxon>
        <taxon>indigoferoid/millettioid clade</taxon>
        <taxon>Phaseoleae</taxon>
        <taxon>Mucuna</taxon>
    </lineage>
</organism>
<evidence type="ECO:0000256" key="1">
    <source>
        <dbReference type="SAM" id="MobiDB-lite"/>
    </source>
</evidence>
<keyword evidence="3" id="KW-1185">Reference proteome</keyword>
<evidence type="ECO:0000313" key="2">
    <source>
        <dbReference type="EMBL" id="RDX97975.1"/>
    </source>
</evidence>
<dbReference type="Proteomes" id="UP000257109">
    <property type="component" value="Unassembled WGS sequence"/>
</dbReference>
<dbReference type="OrthoDB" id="737041at2759"/>
<name>A0A371H5B6_MUCPR</name>